<dbReference type="InterPro" id="IPR049704">
    <property type="entry name" value="Aminotrans_3_PPA_site"/>
</dbReference>
<dbReference type="InterPro" id="IPR015421">
    <property type="entry name" value="PyrdxlP-dep_Trfase_major"/>
</dbReference>
<dbReference type="Proteomes" id="UP000051697">
    <property type="component" value="Unassembled WGS sequence"/>
</dbReference>
<evidence type="ECO:0000313" key="5">
    <source>
        <dbReference type="EMBL" id="KRL55731.1"/>
    </source>
</evidence>
<dbReference type="InterPro" id="IPR005814">
    <property type="entry name" value="Aminotrans_3"/>
</dbReference>
<dbReference type="RefSeq" id="WP_057890255.1">
    <property type="nucleotide sequence ID" value="NZ_AZFE01000031.1"/>
</dbReference>
<dbReference type="GO" id="GO:0030170">
    <property type="term" value="F:pyridoxal phosphate binding"/>
    <property type="evidence" value="ECO:0007669"/>
    <property type="project" value="InterPro"/>
</dbReference>
<name>A0A0R1RQW7_9LACO</name>
<dbReference type="Pfam" id="PF00202">
    <property type="entry name" value="Aminotran_3"/>
    <property type="match status" value="1"/>
</dbReference>
<dbReference type="PIRSF" id="PIRSF000521">
    <property type="entry name" value="Transaminase_4ab_Lys_Orn"/>
    <property type="match status" value="1"/>
</dbReference>
<dbReference type="SUPFAM" id="SSF53383">
    <property type="entry name" value="PLP-dependent transferases"/>
    <property type="match status" value="1"/>
</dbReference>
<evidence type="ECO:0000256" key="3">
    <source>
        <dbReference type="ARBA" id="ARBA00022898"/>
    </source>
</evidence>
<dbReference type="OrthoDB" id="9807885at2"/>
<comment type="cofactor">
    <cofactor evidence="1">
        <name>pyridoxal 5'-phosphate</name>
        <dbReference type="ChEBI" id="CHEBI:597326"/>
    </cofactor>
</comment>
<dbReference type="PROSITE" id="PS00600">
    <property type="entry name" value="AA_TRANSFER_CLASS_3"/>
    <property type="match status" value="1"/>
</dbReference>
<dbReference type="InterPro" id="IPR015422">
    <property type="entry name" value="PyrdxlP-dep_Trfase_small"/>
</dbReference>
<protein>
    <submittedName>
        <fullName evidence="5">4-aminobutyrate aminotransferase</fullName>
    </submittedName>
</protein>
<evidence type="ECO:0000256" key="2">
    <source>
        <dbReference type="ARBA" id="ARBA00008954"/>
    </source>
</evidence>
<dbReference type="PANTHER" id="PTHR11986">
    <property type="entry name" value="AMINOTRANSFERASE CLASS III"/>
    <property type="match status" value="1"/>
</dbReference>
<evidence type="ECO:0000256" key="1">
    <source>
        <dbReference type="ARBA" id="ARBA00001933"/>
    </source>
</evidence>
<proteinExistence type="inferred from homology"/>
<keyword evidence="6" id="KW-1185">Reference proteome</keyword>
<dbReference type="GO" id="GO:0042802">
    <property type="term" value="F:identical protein binding"/>
    <property type="evidence" value="ECO:0007669"/>
    <property type="project" value="TreeGrafter"/>
</dbReference>
<comment type="caution">
    <text evidence="5">The sequence shown here is derived from an EMBL/GenBank/DDBJ whole genome shotgun (WGS) entry which is preliminary data.</text>
</comment>
<keyword evidence="3 4" id="KW-0663">Pyridoxal phosphate</keyword>
<dbReference type="InterPro" id="IPR050103">
    <property type="entry name" value="Class-III_PLP-dep_AT"/>
</dbReference>
<dbReference type="KEGG" id="lol:LACOL_1691"/>
<dbReference type="EMBL" id="AZFE01000031">
    <property type="protein sequence ID" value="KRL55731.1"/>
    <property type="molecule type" value="Genomic_DNA"/>
</dbReference>
<organism evidence="5 6">
    <name type="scientific">Paucilactobacillus oligofermentans DSM 15707 = LMG 22743</name>
    <dbReference type="NCBI Taxonomy" id="1423778"/>
    <lineage>
        <taxon>Bacteria</taxon>
        <taxon>Bacillati</taxon>
        <taxon>Bacillota</taxon>
        <taxon>Bacilli</taxon>
        <taxon>Lactobacillales</taxon>
        <taxon>Lactobacillaceae</taxon>
        <taxon>Paucilactobacillus</taxon>
    </lineage>
</organism>
<dbReference type="Gene3D" id="3.40.640.10">
    <property type="entry name" value="Type I PLP-dependent aspartate aminotransferase-like (Major domain)"/>
    <property type="match status" value="1"/>
</dbReference>
<comment type="similarity">
    <text evidence="2 4">Belongs to the class-III pyridoxal-phosphate-dependent aminotransferase family.</text>
</comment>
<reference evidence="5 6" key="1">
    <citation type="journal article" date="2015" name="Genome Announc.">
        <title>Expanding the biotechnology potential of lactobacilli through comparative genomics of 213 strains and associated genera.</title>
        <authorList>
            <person name="Sun Z."/>
            <person name="Harris H.M."/>
            <person name="McCann A."/>
            <person name="Guo C."/>
            <person name="Argimon S."/>
            <person name="Zhang W."/>
            <person name="Yang X."/>
            <person name="Jeffery I.B."/>
            <person name="Cooney J.C."/>
            <person name="Kagawa T.F."/>
            <person name="Liu W."/>
            <person name="Song Y."/>
            <person name="Salvetti E."/>
            <person name="Wrobel A."/>
            <person name="Rasinkangas P."/>
            <person name="Parkhill J."/>
            <person name="Rea M.C."/>
            <person name="O'Sullivan O."/>
            <person name="Ritari J."/>
            <person name="Douillard F.P."/>
            <person name="Paul Ross R."/>
            <person name="Yang R."/>
            <person name="Briner A.E."/>
            <person name="Felis G.E."/>
            <person name="de Vos W.M."/>
            <person name="Barrangou R."/>
            <person name="Klaenhammer T.R."/>
            <person name="Caufield P.W."/>
            <person name="Cui Y."/>
            <person name="Zhang H."/>
            <person name="O'Toole P.W."/>
        </authorList>
    </citation>
    <scope>NUCLEOTIDE SEQUENCE [LARGE SCALE GENOMIC DNA]</scope>
    <source>
        <strain evidence="5 6">DSM 15707</strain>
    </source>
</reference>
<evidence type="ECO:0000313" key="6">
    <source>
        <dbReference type="Proteomes" id="UP000051697"/>
    </source>
</evidence>
<accession>A0A0R1RQW7</accession>
<keyword evidence="5" id="KW-0808">Transferase</keyword>
<sequence>MAWENDLGDQLFHENMNNVAPTGIVQYYNLVIKSAQGAEVTDVEGKQYIDLLGSASAMNVGHNHPHVVAAMKQQIDELVSYDAGYFTNPTSMKLAERLTKLAPGDQKYKVAFGTSGSDANDGIIKFARAATGRSYIISFEGGYHGTTFGAISAGACDVNMVRKIGPLVPNIVHVPFPDLYRHYPNETVHEISMRYLADFMRPFNTYLPADEVACVLIEPIQGDAGIIKPPDEYIQAIHTFCQANGILFAVDEINQGLGRSGKMWSIEHFGIEPDLIATGKSIAAGMPLSAVIGKADIMDALGTSAHVFTTAGNPVCAAASSAVLDIIADEKLPEKSVTDGEYAKEQFLKLQARFDFIGDVRMFGLNGGIEIVKDKISKTPDNNAAAQIIFRAFQKGLILVKLAGNVLRFQPPLVITRAQLDQVFTILEEVFNDFQQDKIKLPDELKNMVW</sequence>
<dbReference type="NCBIfam" id="NF006368">
    <property type="entry name" value="PRK08593.1"/>
    <property type="match status" value="1"/>
</dbReference>
<gene>
    <name evidence="5" type="ORF">FC70_GL001335</name>
</gene>
<dbReference type="GO" id="GO:0008483">
    <property type="term" value="F:transaminase activity"/>
    <property type="evidence" value="ECO:0007669"/>
    <property type="project" value="UniProtKB-KW"/>
</dbReference>
<dbReference type="CDD" id="cd00610">
    <property type="entry name" value="OAT_like"/>
    <property type="match status" value="1"/>
</dbReference>
<keyword evidence="5" id="KW-0032">Aminotransferase</keyword>
<dbReference type="AlphaFoldDB" id="A0A0R1RQW7"/>
<dbReference type="FunFam" id="3.40.640.10:FF:000004">
    <property type="entry name" value="Acetylornithine aminotransferase"/>
    <property type="match status" value="1"/>
</dbReference>
<evidence type="ECO:0000256" key="4">
    <source>
        <dbReference type="RuleBase" id="RU003560"/>
    </source>
</evidence>
<dbReference type="PATRIC" id="fig|1423778.4.peg.1372"/>
<dbReference type="STRING" id="1423778.FC70_GL001335"/>
<dbReference type="PANTHER" id="PTHR11986:SF58">
    <property type="entry name" value="LEUCINE_METHIONINE RACEMASE"/>
    <property type="match status" value="1"/>
</dbReference>
<dbReference type="Gene3D" id="3.90.1150.10">
    <property type="entry name" value="Aspartate Aminotransferase, domain 1"/>
    <property type="match status" value="1"/>
</dbReference>
<dbReference type="InterPro" id="IPR015424">
    <property type="entry name" value="PyrdxlP-dep_Trfase"/>
</dbReference>